<dbReference type="PANTHER" id="PTHR37691:SF1">
    <property type="entry name" value="BLR3518 PROTEIN"/>
    <property type="match status" value="1"/>
</dbReference>
<dbReference type="AlphaFoldDB" id="A0A7V5NZR9"/>
<dbReference type="SUPFAM" id="SSF75169">
    <property type="entry name" value="DsrEFH-like"/>
    <property type="match status" value="1"/>
</dbReference>
<protein>
    <recommendedName>
        <fullName evidence="2">DsrE/DsrF-like family protein</fullName>
    </recommendedName>
</protein>
<comment type="caution">
    <text evidence="1">The sequence shown here is derived from an EMBL/GenBank/DDBJ whole genome shotgun (WGS) entry which is preliminary data.</text>
</comment>
<proteinExistence type="predicted"/>
<gene>
    <name evidence="1" type="ORF">ENJ96_05095</name>
</gene>
<evidence type="ECO:0000313" key="1">
    <source>
        <dbReference type="EMBL" id="HHI97210.1"/>
    </source>
</evidence>
<dbReference type="Proteomes" id="UP000886101">
    <property type="component" value="Unassembled WGS sequence"/>
</dbReference>
<sequence>MALKLLLHVPDAARYKVALNMGINFLKTRKEGETLTARVLVNAQGITVLLEDDSQADEKRKLFMELGGEIYFCENAMKAFDVPKEKVPAGCFTVPAGIRALVEWQEEGFRYVRA</sequence>
<accession>A0A7V5NZR9</accession>
<name>A0A7V5NZR9_9BACT</name>
<reference evidence="1" key="1">
    <citation type="journal article" date="2020" name="mSystems">
        <title>Genome- and Community-Level Interaction Insights into Carbon Utilization and Element Cycling Functions of Hydrothermarchaeota in Hydrothermal Sediment.</title>
        <authorList>
            <person name="Zhou Z."/>
            <person name="Liu Y."/>
            <person name="Xu W."/>
            <person name="Pan J."/>
            <person name="Luo Z.H."/>
            <person name="Li M."/>
        </authorList>
    </citation>
    <scope>NUCLEOTIDE SEQUENCE [LARGE SCALE GENOMIC DNA]</scope>
    <source>
        <strain evidence="1">HyVt-533</strain>
    </source>
</reference>
<dbReference type="PANTHER" id="PTHR37691">
    <property type="entry name" value="BLR3518 PROTEIN"/>
    <property type="match status" value="1"/>
</dbReference>
<dbReference type="InterPro" id="IPR027396">
    <property type="entry name" value="DsrEFH-like"/>
</dbReference>
<dbReference type="Gene3D" id="3.40.1260.10">
    <property type="entry name" value="DsrEFH-like"/>
    <property type="match status" value="1"/>
</dbReference>
<evidence type="ECO:0008006" key="2">
    <source>
        <dbReference type="Google" id="ProtNLM"/>
    </source>
</evidence>
<dbReference type="EMBL" id="DROK01000148">
    <property type="protein sequence ID" value="HHI97210.1"/>
    <property type="molecule type" value="Genomic_DNA"/>
</dbReference>
<organism evidence="1">
    <name type="scientific">Thermodesulfatator atlanticus</name>
    <dbReference type="NCBI Taxonomy" id="501497"/>
    <lineage>
        <taxon>Bacteria</taxon>
        <taxon>Pseudomonadati</taxon>
        <taxon>Thermodesulfobacteriota</taxon>
        <taxon>Thermodesulfobacteria</taxon>
        <taxon>Thermodesulfobacteriales</taxon>
        <taxon>Thermodesulfatatoraceae</taxon>
        <taxon>Thermodesulfatator</taxon>
    </lineage>
</organism>